<keyword evidence="1" id="KW-0812">Transmembrane</keyword>
<keyword evidence="1" id="KW-1133">Transmembrane helix</keyword>
<dbReference type="Proteomes" id="UP000262072">
    <property type="component" value="Unassembled WGS sequence"/>
</dbReference>
<name>A0A383TAP8_9LACT</name>
<accession>A0A383TAP8</accession>
<feature type="transmembrane region" description="Helical" evidence="1">
    <location>
        <begin position="115"/>
        <end position="136"/>
    </location>
</feature>
<organism evidence="2 3">
    <name type="scientific">Trichococcus shcherbakoviae</name>
    <dbReference type="NCBI Taxonomy" id="2094020"/>
    <lineage>
        <taxon>Bacteria</taxon>
        <taxon>Bacillati</taxon>
        <taxon>Bacillota</taxon>
        <taxon>Bacilli</taxon>
        <taxon>Lactobacillales</taxon>
        <taxon>Carnobacteriaceae</taxon>
        <taxon>Trichococcus</taxon>
    </lineage>
</organism>
<evidence type="ECO:0000313" key="3">
    <source>
        <dbReference type="Proteomes" id="UP000262072"/>
    </source>
</evidence>
<feature type="transmembrane region" description="Helical" evidence="1">
    <location>
        <begin position="58"/>
        <end position="76"/>
    </location>
</feature>
<evidence type="ECO:0000313" key="2">
    <source>
        <dbReference type="EMBL" id="SYZ77410.1"/>
    </source>
</evidence>
<keyword evidence="1" id="KW-0472">Membrane</keyword>
<feature type="transmembrane region" description="Helical" evidence="1">
    <location>
        <begin position="88"/>
        <end position="109"/>
    </location>
</feature>
<protein>
    <submittedName>
        <fullName evidence="2">Uncharacterized protein</fullName>
    </submittedName>
</protein>
<sequence>MTEKRVFQSDAFIIRPFIAGIPFILIFGGLSHFAFAWFGKASWAAPFVPVNESVWEHLKMSYWSTFLWFLFIFLFFGKRYRLSPSRWLLAGIVSMLFCPLLIVTGFYTLKGAFGIESLFTDELLFFFGIISGQLLASRTYRYLEPPRIWIGTATVLWLLFALAFVLFSFQPPTLPLFLDTPTGSYGF</sequence>
<dbReference type="InterPro" id="IPR045407">
    <property type="entry name" value="DUF6512"/>
</dbReference>
<feature type="transmembrane region" description="Helical" evidence="1">
    <location>
        <begin position="12"/>
        <end position="38"/>
    </location>
</feature>
<dbReference type="AlphaFoldDB" id="A0A383TAP8"/>
<proteinExistence type="predicted"/>
<gene>
    <name evidence="2" type="ORF">TART1_0179</name>
</gene>
<reference evidence="3" key="1">
    <citation type="submission" date="2018-05" db="EMBL/GenBank/DDBJ databases">
        <authorList>
            <person name="Strepis N."/>
        </authorList>
    </citation>
    <scope>NUCLEOTIDE SEQUENCE [LARGE SCALE GENOMIC DNA]</scope>
</reference>
<evidence type="ECO:0000256" key="1">
    <source>
        <dbReference type="SAM" id="Phobius"/>
    </source>
</evidence>
<dbReference type="EMBL" id="UNRR01000007">
    <property type="protein sequence ID" value="SYZ77410.1"/>
    <property type="molecule type" value="Genomic_DNA"/>
</dbReference>
<dbReference type="RefSeq" id="WP_119092286.1">
    <property type="nucleotide sequence ID" value="NZ_UNRR01000007.1"/>
</dbReference>
<dbReference type="OrthoDB" id="48209at2"/>
<feature type="transmembrane region" description="Helical" evidence="1">
    <location>
        <begin position="148"/>
        <end position="169"/>
    </location>
</feature>
<dbReference type="Pfam" id="PF20122">
    <property type="entry name" value="DUF6512"/>
    <property type="match status" value="1"/>
</dbReference>